<name>A0A2I2KV78_9ACTN</name>
<evidence type="ECO:0000313" key="1">
    <source>
        <dbReference type="EMBL" id="SNQ49564.1"/>
    </source>
</evidence>
<dbReference type="AlphaFoldDB" id="A0A2I2KV78"/>
<reference evidence="1 2" key="1">
    <citation type="submission" date="2017-06" db="EMBL/GenBank/DDBJ databases">
        <authorList>
            <person name="Kim H.J."/>
            <person name="Triplett B.A."/>
        </authorList>
    </citation>
    <scope>NUCLEOTIDE SEQUENCE [LARGE SCALE GENOMIC DNA]</scope>
    <source>
        <strain evidence="1">FRACA_ARgP5</strain>
    </source>
</reference>
<proteinExistence type="predicted"/>
<dbReference type="Proteomes" id="UP000234331">
    <property type="component" value="Unassembled WGS sequence"/>
</dbReference>
<gene>
    <name evidence="1" type="ORF">FRACA_3460004</name>
</gene>
<dbReference type="EMBL" id="FZMO01000275">
    <property type="protein sequence ID" value="SNQ49564.1"/>
    <property type="molecule type" value="Genomic_DNA"/>
</dbReference>
<organism evidence="1 2">
    <name type="scientific">Frankia canadensis</name>
    <dbReference type="NCBI Taxonomy" id="1836972"/>
    <lineage>
        <taxon>Bacteria</taxon>
        <taxon>Bacillati</taxon>
        <taxon>Actinomycetota</taxon>
        <taxon>Actinomycetes</taxon>
        <taxon>Frankiales</taxon>
        <taxon>Frankiaceae</taxon>
        <taxon>Frankia</taxon>
    </lineage>
</organism>
<evidence type="ECO:0000313" key="2">
    <source>
        <dbReference type="Proteomes" id="UP000234331"/>
    </source>
</evidence>
<sequence length="22" mass="2375">MTGRRLEASLDGSELALSHVEC</sequence>
<accession>A0A2I2KV78</accession>
<protein>
    <submittedName>
        <fullName evidence="1">Uncharacterized protein</fullName>
    </submittedName>
</protein>
<keyword evidence="2" id="KW-1185">Reference proteome</keyword>